<organism evidence="1 2">
    <name type="scientific">Paenibacillus urinalis</name>
    <dbReference type="NCBI Taxonomy" id="521520"/>
    <lineage>
        <taxon>Bacteria</taxon>
        <taxon>Bacillati</taxon>
        <taxon>Bacillota</taxon>
        <taxon>Bacilli</taxon>
        <taxon>Bacillales</taxon>
        <taxon>Paenibacillaceae</taxon>
        <taxon>Paenibacillus</taxon>
    </lineage>
</organism>
<proteinExistence type="predicted"/>
<accession>A0AAX3MW48</accession>
<name>A0AAX3MW48_9BACL</name>
<dbReference type="EMBL" id="CP118101">
    <property type="protein sequence ID" value="WDH81828.1"/>
    <property type="molecule type" value="Genomic_DNA"/>
</dbReference>
<dbReference type="Proteomes" id="UP001220962">
    <property type="component" value="Chromosome"/>
</dbReference>
<evidence type="ECO:0000313" key="1">
    <source>
        <dbReference type="EMBL" id="WDH81828.1"/>
    </source>
</evidence>
<dbReference type="RefSeq" id="WP_274359014.1">
    <property type="nucleotide sequence ID" value="NZ_CP118101.1"/>
</dbReference>
<evidence type="ECO:0000313" key="2">
    <source>
        <dbReference type="Proteomes" id="UP001220962"/>
    </source>
</evidence>
<gene>
    <name evidence="1" type="ORF">PUW23_20365</name>
</gene>
<protein>
    <submittedName>
        <fullName evidence="1">Non-ribosomal peptide synthetase module</fullName>
    </submittedName>
</protein>
<reference evidence="1" key="1">
    <citation type="submission" date="2023-02" db="EMBL/GenBank/DDBJ databases">
        <title>Pathogen: clinical or host-associated sample.</title>
        <authorList>
            <person name="Hergert J."/>
            <person name="Casey R."/>
            <person name="Wagner J."/>
            <person name="Young E.L."/>
            <person name="Oakeson K.F."/>
        </authorList>
    </citation>
    <scope>NUCLEOTIDE SEQUENCE</scope>
    <source>
        <strain evidence="1">2022CK-00830</strain>
    </source>
</reference>
<dbReference type="AlphaFoldDB" id="A0AAX3MW48"/>
<sequence length="196" mass="22887">MAQRLATEYVKATLKLTEPQMQQFLKMAEDSQLQHQRVKVLGKGGQDVVLRDGAGEEVYFPFDREDGLYVCELSCRLVNPQLTSVVRKLFLAFKGEGMENRVYAGFTMMYFYSQGSVRKIIEVKQDQARIVYEYKNSLQELEQQYRSRDVEQKISRVKNSINQLLDARNKVSCQEEIRHIDEQLRIEAFILFTLEA</sequence>